<feature type="domain" description="Ig-like" evidence="1">
    <location>
        <begin position="138"/>
        <end position="232"/>
    </location>
</feature>
<dbReference type="InterPro" id="IPR036179">
    <property type="entry name" value="Ig-like_dom_sf"/>
</dbReference>
<dbReference type="Gene3D" id="2.60.40.10">
    <property type="entry name" value="Immunoglobulins"/>
    <property type="match status" value="2"/>
</dbReference>
<dbReference type="InterPro" id="IPR013783">
    <property type="entry name" value="Ig-like_fold"/>
</dbReference>
<dbReference type="InterPro" id="IPR003599">
    <property type="entry name" value="Ig_sub"/>
</dbReference>
<evidence type="ECO:0000313" key="2">
    <source>
        <dbReference type="EMBL" id="KAL3866494.1"/>
    </source>
</evidence>
<accession>A0ABD3VXZ4</accession>
<dbReference type="EMBL" id="JBJQND010000009">
    <property type="protein sequence ID" value="KAL3866494.1"/>
    <property type="molecule type" value="Genomic_DNA"/>
</dbReference>
<sequence length="301" mass="34608">MQCRVVLLWFLQLYNNDNLTKTVHKQTGTHKLHRQEHSRFNCSYQFLLLRIRDASYNCHVIWRREPSDHPLTIGKLTYIDDDRYQVNHVTDKPEWNLLIKNVSPEDSGKYECQVAAKDRTLRKQIYLHVRGEHSQDNPSIIITGTLHVDKGQPINLACNATGATTPPDHIDWFKDGIKVTTDSRRKIDIHKRYSLNTRTITSNLTIKHSDMPDTGTYVCRTSDLQVTSVKVNILNAEKTSYKREPLSSSAGKTNGKTNNLTDTRNSVQSIFQNTIWITVLLTLLFSVHDFSGTVMGRFEPK</sequence>
<organism evidence="2 3">
    <name type="scientific">Sinanodonta woodiana</name>
    <name type="common">Chinese pond mussel</name>
    <name type="synonym">Anodonta woodiana</name>
    <dbReference type="NCBI Taxonomy" id="1069815"/>
    <lineage>
        <taxon>Eukaryota</taxon>
        <taxon>Metazoa</taxon>
        <taxon>Spiralia</taxon>
        <taxon>Lophotrochozoa</taxon>
        <taxon>Mollusca</taxon>
        <taxon>Bivalvia</taxon>
        <taxon>Autobranchia</taxon>
        <taxon>Heteroconchia</taxon>
        <taxon>Palaeoheterodonta</taxon>
        <taxon>Unionida</taxon>
        <taxon>Unionoidea</taxon>
        <taxon>Unionidae</taxon>
        <taxon>Unioninae</taxon>
        <taxon>Sinanodonta</taxon>
    </lineage>
</organism>
<dbReference type="Pfam" id="PF13927">
    <property type="entry name" value="Ig_3"/>
    <property type="match status" value="1"/>
</dbReference>
<dbReference type="SMART" id="SM00409">
    <property type="entry name" value="IG"/>
    <property type="match status" value="2"/>
</dbReference>
<dbReference type="PROSITE" id="PS50835">
    <property type="entry name" value="IG_LIKE"/>
    <property type="match status" value="2"/>
</dbReference>
<dbReference type="PANTHER" id="PTHR23279:SF36">
    <property type="entry name" value="DEFECTIVE PROBOSCIS EXTENSION RESPONSE 9, ISOFORM A"/>
    <property type="match status" value="1"/>
</dbReference>
<dbReference type="AlphaFoldDB" id="A0ABD3VXZ4"/>
<comment type="caution">
    <text evidence="2">The sequence shown here is derived from an EMBL/GenBank/DDBJ whole genome shotgun (WGS) entry which is preliminary data.</text>
</comment>
<dbReference type="SMART" id="SM00408">
    <property type="entry name" value="IGc2"/>
    <property type="match status" value="2"/>
</dbReference>
<feature type="domain" description="Ig-like" evidence="1">
    <location>
        <begin position="40"/>
        <end position="122"/>
    </location>
</feature>
<reference evidence="2 3" key="1">
    <citation type="submission" date="2024-11" db="EMBL/GenBank/DDBJ databases">
        <title>Chromosome-level genome assembly of the freshwater bivalve Anodonta woodiana.</title>
        <authorList>
            <person name="Chen X."/>
        </authorList>
    </citation>
    <scope>NUCLEOTIDE SEQUENCE [LARGE SCALE GENOMIC DNA]</scope>
    <source>
        <strain evidence="2">MN2024</strain>
        <tissue evidence="2">Gills</tissue>
    </source>
</reference>
<evidence type="ECO:0000259" key="1">
    <source>
        <dbReference type="PROSITE" id="PS50835"/>
    </source>
</evidence>
<dbReference type="PANTHER" id="PTHR23279">
    <property type="entry name" value="DEFECTIVE PROBOSCIS EXTENSION RESPONSE DPR -RELATED"/>
    <property type="match status" value="1"/>
</dbReference>
<dbReference type="SUPFAM" id="SSF48726">
    <property type="entry name" value="Immunoglobulin"/>
    <property type="match status" value="2"/>
</dbReference>
<dbReference type="Proteomes" id="UP001634394">
    <property type="component" value="Unassembled WGS sequence"/>
</dbReference>
<dbReference type="InterPro" id="IPR003598">
    <property type="entry name" value="Ig_sub2"/>
</dbReference>
<gene>
    <name evidence="2" type="ORF">ACJMK2_043788</name>
</gene>
<protein>
    <recommendedName>
        <fullName evidence="1">Ig-like domain-containing protein</fullName>
    </recommendedName>
</protein>
<evidence type="ECO:0000313" key="3">
    <source>
        <dbReference type="Proteomes" id="UP001634394"/>
    </source>
</evidence>
<proteinExistence type="predicted"/>
<name>A0ABD3VXZ4_SINWO</name>
<dbReference type="CDD" id="cd00096">
    <property type="entry name" value="Ig"/>
    <property type="match status" value="1"/>
</dbReference>
<dbReference type="InterPro" id="IPR007110">
    <property type="entry name" value="Ig-like_dom"/>
</dbReference>
<dbReference type="InterPro" id="IPR037448">
    <property type="entry name" value="Zig-8"/>
</dbReference>
<keyword evidence="3" id="KW-1185">Reference proteome</keyword>